<dbReference type="InterPro" id="IPR051913">
    <property type="entry name" value="GH2_Domain-Containing"/>
</dbReference>
<organism evidence="7 8">
    <name type="scientific">Paractinoplanes tereljensis</name>
    <dbReference type="NCBI Taxonomy" id="571912"/>
    <lineage>
        <taxon>Bacteria</taxon>
        <taxon>Bacillati</taxon>
        <taxon>Actinomycetota</taxon>
        <taxon>Actinomycetes</taxon>
        <taxon>Micromonosporales</taxon>
        <taxon>Micromonosporaceae</taxon>
        <taxon>Paractinoplanes</taxon>
    </lineage>
</organism>
<dbReference type="InterPro" id="IPR008979">
    <property type="entry name" value="Galactose-bd-like_sf"/>
</dbReference>
<dbReference type="Gene3D" id="2.60.40.10">
    <property type="entry name" value="Immunoglobulins"/>
    <property type="match status" value="2"/>
</dbReference>
<dbReference type="PANTHER" id="PTHR42732:SF1">
    <property type="entry name" value="BETA-MANNOSIDASE"/>
    <property type="match status" value="1"/>
</dbReference>
<name>A0A919TUC5_9ACTN</name>
<evidence type="ECO:0000256" key="2">
    <source>
        <dbReference type="ARBA" id="ARBA00022801"/>
    </source>
</evidence>
<evidence type="ECO:0000256" key="1">
    <source>
        <dbReference type="ARBA" id="ARBA00007401"/>
    </source>
</evidence>
<dbReference type="Pfam" id="PF02836">
    <property type="entry name" value="Glyco_hydro_2_C"/>
    <property type="match status" value="1"/>
</dbReference>
<accession>A0A919TUC5</accession>
<dbReference type="Pfam" id="PF00703">
    <property type="entry name" value="Glyco_hydro_2"/>
    <property type="match status" value="1"/>
</dbReference>
<dbReference type="PRINTS" id="PR00132">
    <property type="entry name" value="GLHYDRLASE2"/>
</dbReference>
<evidence type="ECO:0000313" key="7">
    <source>
        <dbReference type="EMBL" id="GIF23523.1"/>
    </source>
</evidence>
<dbReference type="SUPFAM" id="SSF49303">
    <property type="entry name" value="beta-Galactosidase/glucuronidase domain"/>
    <property type="match status" value="1"/>
</dbReference>
<dbReference type="GO" id="GO:0004553">
    <property type="term" value="F:hydrolase activity, hydrolyzing O-glycosyl compounds"/>
    <property type="evidence" value="ECO:0007669"/>
    <property type="project" value="InterPro"/>
</dbReference>
<dbReference type="GO" id="GO:0005975">
    <property type="term" value="P:carbohydrate metabolic process"/>
    <property type="evidence" value="ECO:0007669"/>
    <property type="project" value="InterPro"/>
</dbReference>
<dbReference type="Proteomes" id="UP000623608">
    <property type="component" value="Unassembled WGS sequence"/>
</dbReference>
<evidence type="ECO:0000259" key="4">
    <source>
        <dbReference type="Pfam" id="PF00703"/>
    </source>
</evidence>
<sequence length="766" mass="84520">MRTSPIRQWSFLLADEPDAWAKGFDDSAWRPVVVPHDWSVEHDFDPSCSSGTGYLPGGVGWYRGHLSPAALGLTPGQRLRLVFHGVYKNADVWVNGYHLGSRPSGWARFSFDLTEILGYAPDDDLVVAVRVDRTEVSDSRWYNGSGLTRPVDLEVTEAVHLAEHGTTVAFQKAEATVRVRQTVVNDSGEDTTVTIDHELRSLTSDRVQRFTSEVSVPAGATREVETAERVDEPELWSAEHPHLYRLTTVLGPGGDTSELVVGLRSIRFDPEHGFFVNDEPQTLKGVCLHEDAGVLGTAVPAAVWARRLLALKAMGANAVRMAHNPHSPELYSLCDTLGFYVIDEAFDEWENPKNKWWQGHNVYPPRHEGPATSFPAWHAADLTAMVEAHRHHPSVIAWSIGNEVDYPNDPYASPLFAEMTGNNDASKPAAERVYDPARPDMRRLTTIAARLIDLVRAADPTRPVTLAAAFPELSSVTGLLEGLDLVGYNYKEQLYEDDHARFPGQPLVGSETGHSYEAWRHVAEKDYVAGQFLWTGIDYLGEARGWPVHGSPAGLLTTAGFDKPAYHLRRSWWSAEPMVYLVTGALSRRWDHEPGEEVEVICFANTEELVLTCGDEEFPLTFDDTAGWWRATVPYREEPLTLVGRTREVSVFDALGSRGKAASIDAQMWNLPAGLAPADVIQVEVTLRDGDGNLAADDRLVTAEVSGGVLLGLDNGDLADPTPYSQPSRCTHDGRLIVYVRGDSSTVLTLSAPGVADVRLDHSEWR</sequence>
<feature type="domain" description="Glycoside hydrolase family 2" evidence="6">
    <location>
        <begin position="678"/>
        <end position="756"/>
    </location>
</feature>
<reference evidence="7" key="1">
    <citation type="submission" date="2021-01" db="EMBL/GenBank/DDBJ databases">
        <title>Whole genome shotgun sequence of Actinoplanes tereljensis NBRC 105297.</title>
        <authorList>
            <person name="Komaki H."/>
            <person name="Tamura T."/>
        </authorList>
    </citation>
    <scope>NUCLEOTIDE SEQUENCE</scope>
    <source>
        <strain evidence="7">NBRC 105297</strain>
    </source>
</reference>
<keyword evidence="8" id="KW-1185">Reference proteome</keyword>
<dbReference type="InterPro" id="IPR017853">
    <property type="entry name" value="GH"/>
</dbReference>
<dbReference type="Pfam" id="PF18565">
    <property type="entry name" value="Glyco_hydro2_C5"/>
    <property type="match status" value="1"/>
</dbReference>
<evidence type="ECO:0000313" key="8">
    <source>
        <dbReference type="Proteomes" id="UP000623608"/>
    </source>
</evidence>
<gene>
    <name evidence="7" type="ORF">Ate02nite_62530</name>
</gene>
<dbReference type="InterPro" id="IPR006102">
    <property type="entry name" value="Ig-like_GH2"/>
</dbReference>
<dbReference type="EMBL" id="BOMY01000041">
    <property type="protein sequence ID" value="GIF23523.1"/>
    <property type="molecule type" value="Genomic_DNA"/>
</dbReference>
<keyword evidence="3" id="KW-0326">Glycosidase</keyword>
<dbReference type="InterPro" id="IPR006103">
    <property type="entry name" value="Glyco_hydro_2_cat"/>
</dbReference>
<dbReference type="Gene3D" id="3.20.20.80">
    <property type="entry name" value="Glycosidases"/>
    <property type="match status" value="1"/>
</dbReference>
<evidence type="ECO:0000256" key="3">
    <source>
        <dbReference type="ARBA" id="ARBA00023295"/>
    </source>
</evidence>
<dbReference type="RefSeq" id="WP_203811418.1">
    <property type="nucleotide sequence ID" value="NZ_BOMY01000041.1"/>
</dbReference>
<dbReference type="AlphaFoldDB" id="A0A919TUC5"/>
<dbReference type="InterPro" id="IPR036156">
    <property type="entry name" value="Beta-gal/glucu_dom_sf"/>
</dbReference>
<dbReference type="InterPro" id="IPR006101">
    <property type="entry name" value="Glyco_hydro_2"/>
</dbReference>
<dbReference type="Gene3D" id="2.60.120.260">
    <property type="entry name" value="Galactose-binding domain-like"/>
    <property type="match status" value="1"/>
</dbReference>
<proteinExistence type="inferred from homology"/>
<dbReference type="InterPro" id="IPR013783">
    <property type="entry name" value="Ig-like_fold"/>
</dbReference>
<dbReference type="PANTHER" id="PTHR42732">
    <property type="entry name" value="BETA-GALACTOSIDASE"/>
    <property type="match status" value="1"/>
</dbReference>
<feature type="domain" description="Glycoside hydrolase family 2 catalytic" evidence="5">
    <location>
        <begin position="273"/>
        <end position="466"/>
    </location>
</feature>
<keyword evidence="2 7" id="KW-0378">Hydrolase</keyword>
<dbReference type="SUPFAM" id="SSF49785">
    <property type="entry name" value="Galactose-binding domain-like"/>
    <property type="match status" value="1"/>
</dbReference>
<comment type="similarity">
    <text evidence="1">Belongs to the glycosyl hydrolase 2 family.</text>
</comment>
<feature type="domain" description="Glycoside hydrolase family 2 immunoglobulin-like beta-sandwich" evidence="4">
    <location>
        <begin position="161"/>
        <end position="262"/>
    </location>
</feature>
<dbReference type="InterPro" id="IPR040605">
    <property type="entry name" value="Glyco_hydro2_dom5"/>
</dbReference>
<evidence type="ECO:0000259" key="5">
    <source>
        <dbReference type="Pfam" id="PF02836"/>
    </source>
</evidence>
<comment type="caution">
    <text evidence="7">The sequence shown here is derived from an EMBL/GenBank/DDBJ whole genome shotgun (WGS) entry which is preliminary data.</text>
</comment>
<dbReference type="SUPFAM" id="SSF51445">
    <property type="entry name" value="(Trans)glycosidases"/>
    <property type="match status" value="1"/>
</dbReference>
<evidence type="ECO:0000259" key="6">
    <source>
        <dbReference type="Pfam" id="PF18565"/>
    </source>
</evidence>
<protein>
    <submittedName>
        <fullName evidence="7">Glycoside hydrolase</fullName>
    </submittedName>
</protein>